<dbReference type="InterPro" id="IPR042222">
    <property type="entry name" value="Dynein_2_N"/>
</dbReference>
<feature type="coiled-coil region" evidence="11">
    <location>
        <begin position="3983"/>
        <end position="4028"/>
    </location>
</feature>
<dbReference type="InterPro" id="IPR035706">
    <property type="entry name" value="AAA_9"/>
</dbReference>
<dbReference type="InterPro" id="IPR041658">
    <property type="entry name" value="AAA_lid_11"/>
</dbReference>
<evidence type="ECO:0000259" key="16">
    <source>
        <dbReference type="Pfam" id="PF12774"/>
    </source>
</evidence>
<gene>
    <name evidence="23" type="ORF">CVLEPA_LOCUS28243</name>
</gene>
<keyword evidence="6" id="KW-0067">ATP-binding</keyword>
<evidence type="ECO:0000313" key="24">
    <source>
        <dbReference type="Proteomes" id="UP001642483"/>
    </source>
</evidence>
<evidence type="ECO:0000259" key="15">
    <source>
        <dbReference type="Pfam" id="PF08393"/>
    </source>
</evidence>
<keyword evidence="8 11" id="KW-0175">Coiled coil</keyword>
<keyword evidence="10" id="KW-0206">Cytoskeleton</keyword>
<proteinExistence type="inferred from homology"/>
<dbReference type="Pfam" id="PF12780">
    <property type="entry name" value="AAA_8"/>
    <property type="match status" value="1"/>
</dbReference>
<evidence type="ECO:0000259" key="20">
    <source>
        <dbReference type="Pfam" id="PF18198"/>
    </source>
</evidence>
<evidence type="ECO:0000256" key="1">
    <source>
        <dbReference type="ARBA" id="ARBA00004245"/>
    </source>
</evidence>
<dbReference type="Pfam" id="PF12774">
    <property type="entry name" value="AAA_6"/>
    <property type="match status" value="2"/>
</dbReference>
<comment type="similarity">
    <text evidence="2">Belongs to the dynein heavy chain family.</text>
</comment>
<feature type="region of interest" description="Disordered" evidence="12">
    <location>
        <begin position="2389"/>
        <end position="2433"/>
    </location>
</feature>
<dbReference type="SUPFAM" id="SSF52540">
    <property type="entry name" value="P-loop containing nucleoside triphosphate hydrolases"/>
    <property type="match status" value="3"/>
</dbReference>
<dbReference type="EMBL" id="CAWYQH010000141">
    <property type="protein sequence ID" value="CAK8694917.1"/>
    <property type="molecule type" value="Genomic_DNA"/>
</dbReference>
<keyword evidence="3" id="KW-0963">Cytoplasm</keyword>
<evidence type="ECO:0000259" key="13">
    <source>
        <dbReference type="Pfam" id="PF03028"/>
    </source>
</evidence>
<comment type="caution">
    <text evidence="23">The sequence shown here is derived from an EMBL/GenBank/DDBJ whole genome shotgun (WGS) entry which is preliminary data.</text>
</comment>
<feature type="domain" description="Dynein heavy chain AAA lid" evidence="20">
    <location>
        <begin position="4740"/>
        <end position="4897"/>
    </location>
</feature>
<feature type="coiled-coil region" evidence="11">
    <location>
        <begin position="3666"/>
        <end position="3700"/>
    </location>
</feature>
<dbReference type="Gene3D" id="1.10.472.130">
    <property type="match status" value="1"/>
</dbReference>
<feature type="compositionally biased region" description="Basic and acidic residues" evidence="12">
    <location>
        <begin position="552"/>
        <end position="568"/>
    </location>
</feature>
<evidence type="ECO:0000256" key="5">
    <source>
        <dbReference type="ARBA" id="ARBA00022741"/>
    </source>
</evidence>
<dbReference type="InterPro" id="IPR042228">
    <property type="entry name" value="Dynein_linker_3"/>
</dbReference>
<dbReference type="Gene3D" id="1.10.287.2620">
    <property type="match status" value="1"/>
</dbReference>
<feature type="compositionally biased region" description="Basic and acidic residues" evidence="12">
    <location>
        <begin position="3741"/>
        <end position="3772"/>
    </location>
</feature>
<evidence type="ECO:0000256" key="2">
    <source>
        <dbReference type="ARBA" id="ARBA00008887"/>
    </source>
</evidence>
<dbReference type="Gene3D" id="1.20.1270.280">
    <property type="match status" value="1"/>
</dbReference>
<evidence type="ECO:0000259" key="19">
    <source>
        <dbReference type="Pfam" id="PF17852"/>
    </source>
</evidence>
<accession>A0ABP0GTK2</accession>
<evidence type="ECO:0000256" key="6">
    <source>
        <dbReference type="ARBA" id="ARBA00022840"/>
    </source>
</evidence>
<feature type="compositionally biased region" description="Basic and acidic residues" evidence="12">
    <location>
        <begin position="2389"/>
        <end position="2409"/>
    </location>
</feature>
<feature type="region of interest" description="Disordered" evidence="12">
    <location>
        <begin position="531"/>
        <end position="573"/>
    </location>
</feature>
<feature type="compositionally biased region" description="Low complexity" evidence="12">
    <location>
        <begin position="3794"/>
        <end position="3808"/>
    </location>
</feature>
<feature type="region of interest" description="Disordered" evidence="12">
    <location>
        <begin position="3740"/>
        <end position="3816"/>
    </location>
</feature>
<dbReference type="InterPro" id="IPR026983">
    <property type="entry name" value="DHC"/>
</dbReference>
<feature type="domain" description="Dynein heavy chain AAA module D4" evidence="17">
    <location>
        <begin position="3232"/>
        <end position="3480"/>
    </location>
</feature>
<dbReference type="InterPro" id="IPR013602">
    <property type="entry name" value="Dynein_heavy_linker"/>
</dbReference>
<evidence type="ECO:0000259" key="21">
    <source>
        <dbReference type="Pfam" id="PF18199"/>
    </source>
</evidence>
<evidence type="ECO:0000256" key="7">
    <source>
        <dbReference type="ARBA" id="ARBA00023017"/>
    </source>
</evidence>
<dbReference type="InterPro" id="IPR041466">
    <property type="entry name" value="Dynein_AAA5_ext"/>
</dbReference>
<dbReference type="InterPro" id="IPR041228">
    <property type="entry name" value="Dynein_C"/>
</dbReference>
<feature type="compositionally biased region" description="Low complexity" evidence="12">
    <location>
        <begin position="1079"/>
        <end position="1093"/>
    </location>
</feature>
<feature type="domain" description="Dynein heavy chain C-terminal" evidence="21">
    <location>
        <begin position="4971"/>
        <end position="5261"/>
    </location>
</feature>
<keyword evidence="9" id="KW-0505">Motor protein</keyword>
<evidence type="ECO:0000313" key="23">
    <source>
        <dbReference type="EMBL" id="CAK8694917.1"/>
    </source>
</evidence>
<dbReference type="Gene3D" id="1.10.8.710">
    <property type="match status" value="1"/>
</dbReference>
<dbReference type="Gene3D" id="1.20.920.20">
    <property type="match status" value="1"/>
</dbReference>
<feature type="coiled-coil region" evidence="11">
    <location>
        <begin position="3552"/>
        <end position="3586"/>
    </location>
</feature>
<feature type="compositionally biased region" description="Low complexity" evidence="12">
    <location>
        <begin position="2414"/>
        <end position="2433"/>
    </location>
</feature>
<keyword evidence="24" id="KW-1185">Reference proteome</keyword>
<evidence type="ECO:0000259" key="14">
    <source>
        <dbReference type="Pfam" id="PF08385"/>
    </source>
</evidence>
<dbReference type="PANTHER" id="PTHR45703">
    <property type="entry name" value="DYNEIN HEAVY CHAIN"/>
    <property type="match status" value="1"/>
</dbReference>
<protein>
    <submittedName>
        <fullName evidence="23">Uncharacterized protein</fullName>
    </submittedName>
</protein>
<evidence type="ECO:0000256" key="10">
    <source>
        <dbReference type="ARBA" id="ARBA00023212"/>
    </source>
</evidence>
<evidence type="ECO:0000256" key="4">
    <source>
        <dbReference type="ARBA" id="ARBA00022701"/>
    </source>
</evidence>
<dbReference type="InterPro" id="IPR043157">
    <property type="entry name" value="Dynein_AAA1S"/>
</dbReference>
<evidence type="ECO:0000256" key="8">
    <source>
        <dbReference type="ARBA" id="ARBA00023054"/>
    </source>
</evidence>
<feature type="domain" description="Dynein heavy chain hydrolytic ATP-binding dynein motor region" evidence="16">
    <location>
        <begin position="2456"/>
        <end position="2572"/>
    </location>
</feature>
<dbReference type="Pfam" id="PF17852">
    <property type="entry name" value="Dynein_AAA_lid"/>
    <property type="match status" value="1"/>
</dbReference>
<dbReference type="Pfam" id="PF25007">
    <property type="entry name" value="DYH2-5-8_CC"/>
    <property type="match status" value="1"/>
</dbReference>
<dbReference type="Gene3D" id="1.10.8.1220">
    <property type="match status" value="1"/>
</dbReference>
<feature type="domain" description="Dynein heavy chain ATP-binding dynein motor region" evidence="18">
    <location>
        <begin position="4112"/>
        <end position="4331"/>
    </location>
</feature>
<feature type="region of interest" description="Disordered" evidence="12">
    <location>
        <begin position="591"/>
        <end position="628"/>
    </location>
</feature>
<dbReference type="InterPro" id="IPR004273">
    <property type="entry name" value="Dynein_heavy_D6_P-loop"/>
</dbReference>
<feature type="domain" description="Dynein heavy chain tail" evidence="14">
    <location>
        <begin position="496"/>
        <end position="960"/>
    </location>
</feature>
<dbReference type="Pfam" id="PF08385">
    <property type="entry name" value="DHC_N1"/>
    <property type="match status" value="2"/>
</dbReference>
<dbReference type="PANTHER" id="PTHR45703:SF8">
    <property type="entry name" value="DYNEINS HEAVY CHAIN"/>
    <property type="match status" value="1"/>
</dbReference>
<feature type="domain" description="Dynein heavy chain linker" evidence="15">
    <location>
        <begin position="1539"/>
        <end position="2012"/>
    </location>
</feature>
<dbReference type="Pfam" id="PF08393">
    <property type="entry name" value="DHC_N2"/>
    <property type="match status" value="1"/>
</dbReference>
<evidence type="ECO:0000256" key="11">
    <source>
        <dbReference type="SAM" id="Coils"/>
    </source>
</evidence>
<name>A0ABP0GTK2_CLALP</name>
<dbReference type="InterPro" id="IPR043160">
    <property type="entry name" value="Dynein_C_barrel"/>
</dbReference>
<feature type="domain" description="Dynein heavy chain AAA 5 extension" evidence="19">
    <location>
        <begin position="2738"/>
        <end position="2852"/>
    </location>
</feature>
<dbReference type="Pfam" id="PF18199">
    <property type="entry name" value="Dynein_C"/>
    <property type="match status" value="1"/>
</dbReference>
<sequence>MDERHWWIATKIQETFQVDETDSPTALEQFLLEPNNFDLLSHFLAANGLNKLFVYGKRPESRPWMAEDLNMVPNLVNIKGIGLNDFVCVYLLRPSIEQDVDQTHMHKQIFCGEIKNNPLHQLSTVLSQVFMPMVKAKETWGKCSDEHRQQFVHSTEKYVNMLANATSKSNAISQQILRLPQQLVSRDFTQHRISTQLDAGVLQSYEEVVHEWIQAIDGVLSEGSEDRLLDINSGPLTELERWKRRQRVLGGITEQLKSKECKNVIGVLIQAKSRVLRSWRTIDMSITDAQNETKDKVKYLEALRRHLEQLHHESNPVTAVNVVLPMLIGAIRQMDSISRFYARNGYLGLLCMKIGNQLASICRDYVGDMLKNNDLWKIIEDEIESDVTIPPSFKASKKGSKKKELIHEDDKTLIGRLRACLAMQSFYKDIVKNLKDTLGSQTAPAHSLNQSVNSLDAPMSRSKIPKRTKFAATASVVSGSDKEYGTFSYGIALHDDETILGNLDSICGRIKQFLDVIGSLRQFTKLAKDTAGLPRPRSEDIPDSQNSNDSNNDEKSAALRPLTPREPDPDSSTQYQITSFAAHGQQSMLPVPEEDEDMDDDLSSGLRNKRTKMLDSDSDLDSENSDFSYTPVQSQYNAAVFLKHIYSSEEEGPSISTLISENVASILKTMSTRITSSMLLDLHRKHKEKFEETYNFFSGLTFNLDQLLVVYLQAIFAKTMRTQQGLEILSKFSAVMQRLNLKELISEHYSNVYAMYTKEMEAIQNMYEKHKNDPILPRDAPPAAGAIYWSRQLLSHIEEPMKAFHENKSLVQNKEYHRTVKFYNKLATALVKYEALWYQQWCKSVDHALTGLKISLLKQVNGELMVNADPQILHLIQESKWMLRMKLEIPEAAKTILHREKQFKHYKIHLEQCLHDYKKVCSKIPGPYVVLFNRHIDSVKRCLQAGMNTISWDNMNIDAFLHKARSTTQRLNSIVEKVNSVVEEKIEKEIARIHDMMLFDESFVFGKTWNADELLMEMNNSISERGGQMQNSTSVIEGAIHDIIMILSSSRINSADHFQAPTYGTASKPTRKQRQNNRGGSSASSTGESKTSSQQAFEPEEMIVEKILSHYSERTYKSVLNAVCQSLAALTNALGTKPEEQIVCYHYSRPGSSHSSSEAARTSSSLSFTSHASTWDDVCPETDEEGSLKFNISIKFRIPEIVLHPPLSDVQQTIDEMVELVTTATNGILWWAGPNKNMTFESSILMNETVSAHRAALSSVTKGVKFHVKVYIHRLSQYNFLWKDDMQRTYSEFMSQDPEISALRKEVEYLLEVEKKISSVPPKLAAGSVILCPTPVKDALQGLAAAWKTQYALVLHEDAKKKLDGVVQYRNNIQSRLSAPVLTLDQLNSTLGLLEEIHDMENKIDGVYLPIESMYDKLRSYDLRLARAELQQVESLRQKWVELVMFADELGQSLVKERRTSFEQELDKQLKTFVVEVIQFRNAFDAQGPAVPGVRPAEAVQRLHDFQNRYTLYNAKRKTLDSVQRLFGIPPKPFPELVKTGEELKLLGMLYGLFQKFIAFDRKFRDTLWEGVDLYSAHNEVQGYWEECLSLPSKLKEWDAFTEMKNSINFYLDVLPLLHRLAKKGKFKDIMIPEIRNRHWLQVMSVTNSKFQLESNLFKLGHLLDIGLLKRKDEIRDITVAASKELELEVKMRGVEEEWTEQVLTFDNYKRRGPVLLIKEDSERLLEQLEDAQALLANMLTSKHIGPLREEAASWAEKLKGVGEVLDLWLETQDLWLDLEAVFSDHVTAKELPQEAKRFSMVDKSYVKLVRRAYDTKNILQCCYGGEVPKGVVLRHMQEELEICFKCLTQYLDKKRSVCPRFYFLTDPALLALLSRPNDIESVRPHLRTIFDSITDIKLEKSSAWSDTVSSIKSAQNTPTPIPDRRFTLGDDAQRASVMKYRSGMKSCDSPHLSASIADEVNDSYQATAVMASNKEYLPLDDEVSLYEGVELWLQNLQESVRRTLHNSITKAIQDIESNLPIEELAHRYPGQVARLGLLYVWTKECENAISELKWDRKAFQNASKKFSNLVSRFPIVLNRGTWRGSDDGMHYIHKLRLENMIMYSVYLRDSIDGMASKKIRERTDFEWRKSIRFYSNYVNGMAEHQILLLDAKYDYGLEFYGLSSKLVMTVSSEQAFLSMSNALQDMQGCALVGETCSGKTETVKGLAALLGKFLYLVNCSESAELSSLSKILQGLSTDGSWGCFDDVHLLLDRGISVILDFASALKTSLKSKTQGQAYISCLGAKGQLINVKSDVGLFLTFNPLAAGKSLPTSVRSLFRTIRLVKPDISSILKAHCTALGLRAPKALADRLRTLVDLSHQQIPRKHHHEVNLPAILFAANLAAQKRRAKEERIESRADPSRFGDDSKLSRSNSQTSVRQPVPQVSPSPTVTRTLVSDKVLTKKISASPNTLTSQAKIDHGLVAQSLLETISPGFIPTDYVIFNNIVRDVFSGIQYVRDVLSSMSGASPTGSTIVSSSAAKNHDLETAINQVAKEKSLVAPNNWVSKVMQVYQMAQLRQGIVIAGPAGTGKSSIISVLVDALCLLPHNHGTGRANSPGLSSHKLQRLNPMTVDDESLMFGSVNHSNEWVDGILTHAWRKANRNQSTTWLCLDGPLVSSWADHFNSALGGSKSMALSSGEKLQLTSNMRLVFETSDLKNASPPLLSRSGLVYADESILGWRPLARAWLETRTKEEVYVLQKAFNKTLDPVCAFVFNESRLKLPVCEVGLFNTCLTLLSEMLNEHQQHIGGDLHVERLFLFCLVWAYGGLLEGNAAKSFSDLLKTLSSALPDYDHEISVFDYYVDESGEWDSWMARVPEATYTGATDILGEVFVDTVDTVRVRSLLEFAHMARKHTLIIGDRGIGKTALINDFLDMQDKQSSILRRLVFSRASTATQLHNFIQHNIQHRQGFVYGARDGKYLEAFIDDVNLPSEDAHGVQRCNELLRALVDDHTICKLSKPFEWRTIEGFEVLATLSTSSLSQFNLDPRLLRHFAVFRLRSPSSSDLRNIIFSVLEANLSDRSLNQELHDCIATASCKILELVKDVLRPGPMPGRHHYAFCLRQLTKLCQCLRRLGEEDRANDLYVVSLWKYEMERLVGDQLCRTSDIFWFEEQMTKITNETFSQYLEKEKELFKYFVTFPVETKLHHRPIDSHHAIRVKLHTVADPKETLDCMKAHLTHYNEDQQHLRDTLTNIMFSEDVLCHVIRIHRVLCYHHCGSLVLIGAVGSHLTQLTRLALHLAAMRPFPIDTSRPTAFFDSLRTAVRVAGTEGYPVSVVLSARELQDPTFLDAINSLLVAGEYPHLFSNDELDGLLQVLTPTLRRHYPNMMSDPMKFFVSRVKCNLHIILILPPHHSLLREALQNYPGIVSETQVIWIRDWPQEVLVQQAEYFINHNMVAHDTSRKTREALTMAIANMHSLTLRDCKQTSWAGETNETVSVTATSLQTKKDKESIKVEKMEMPNLPYSKSILLERIKLMNKDENRKSSVEVFVGPYTYRKFMECLNQLYKKHSRILNHETTKLKRALETLEETRKDAKTMQKAIQVLRKQYNSSKAKVSDLFKQLTTEATRLEKLKAHFGTGGGSLHAFLQLTQEEDSDLEEDVLLRYEENDEYDQQFEAMREANLKSKKVQVDEDIASAKKDLEEARLSLATARSQVELWKSKVDRGCIERLKAFKKPPRLVAQVLEMVMILVGAQPWLIQSRGDQHSQGGREVKTPKNTRKSGDHADGSDKSESRVSSGSTLKTAKKQPRLSRQMTRTSTSSFAAAATSSKNESSVGRNKWKSMQNFMNDTVRFVEMIHGVDWETGLSDVIVQDVEAYLYKGKEGQEGVTGEGSLLLEQQATIQQKKGTTAPGITISAARYSSEDAAVLVEYVISIVEYTRRCGPLKQAMDYMQQLETEREKIQLAEIDEQNPALKTDDGVGEIGDDEDDLRTATSIEELTKDDVQRLQSIVNSLQEKYDEAVVKKHRLKDELQTSQERLRSAINTLENLKPLEESWKAEIDEIISNEELVTNCILASACLTYCGGMTSDARKRMTSFYTHVCKHYELPIPNKMLFNNYRLHEFLLAPLEIQKLNTKRLPVDGLTLDQTCLLNAEHATWCLVCDSVAKIIDWLKGYMEEKLVVVQYSDLRAQFETSLSEGNTLLVTYCDVNELAKDFRFREVFRHRREFHTSKTPFKIMVGDHEVECHPSFRLYLHTATLPQDVPPEVAAYTTLVYNQTTRDGVKTQLLDRFMRLEKPRLRDEWMGTQRDKMKNMSILGQLEDQLKEILAGDFRLLNDISVTKKLAEIKKQYDEATETQSKIDISESSIERAKEGFTQVALRGAVLYDVTKVMGVINPLYCHSWQRFVSLYDENIHQSERSALKVVCSEMTYNIYFTICQSLFEQDRLLFALLLALEVEDSNANVRAGEREFLISPDYAQAHMNALGLHPSESRSQAKKAFDWMTEEQYHNIQILAMYFDWFHDLFDRMPRDGREMQWRILCEGDSPESPHKCRLPDNADDYYTPLQRLLVIRALRNDRIVQASTEFIYRVLGKKFVRDEMPDLGNALKQSEPKTPIILLFSNENDLALRSCESFATKSGVGFEVVYINGCGNGEERKARKSLYRAIENGTWIILQNAQNNPTLVQSLYSHINDCASVSSSFRLWITCEASAKKLHTSILHTSIKLVVDTPKGMKDNLLRFVTTHLDSEVINSSSRPEWLPCLHNACLLHGAVRLRARLPSCVGWQQQEAFHDINSEQLSASIAVVTREFHDILVGSSGDTATNVMLRNISWSGLRYQIAELIYGNFITNIYDKQGLNALVDYWLASSSTKKEFELPRVKYRLPTVLFAQSVKQSSIVQLIDVIPQHQLDVAEACNLHPSSEAVLGDDQYIFTRLNAIYDFLPESSTLSHKLYPRPPTSMTVSPHTSISSTSSHPWVIRRGIFATHAHALLKSGKEVELWEVCYNALPKIPKSWSKEYVSERIRKLGGPTPFNLFIQNELKQLHKLLAEIKRSLISVKAAVESLDQFGDRLSDEDALIANDLSRSLIPAVWMELAGETAPPNTTPLSQWLNDIALRVAHFERILAVGKDKIAAYWLGAFFNPHALVSALKQEGIKNHVEKSGNVDNVVFHIEVTQRDKDHLRDPPSEGFFLHGVYLWGCTWDKTSGEMLDVPPKHGPASLPVIHVTFTTETAKYGTGSEVSKPIDYYSCPVFVTCTSTRDPVLELDVYRESVPSSRWALRGLTATIRPY</sequence>
<feature type="region of interest" description="Disordered" evidence="12">
    <location>
        <begin position="1059"/>
        <end position="1098"/>
    </location>
</feature>
<keyword evidence="5" id="KW-0547">Nucleotide-binding</keyword>
<evidence type="ECO:0000259" key="17">
    <source>
        <dbReference type="Pfam" id="PF12780"/>
    </source>
</evidence>
<organism evidence="23 24">
    <name type="scientific">Clavelina lepadiformis</name>
    <name type="common">Light-bulb sea squirt</name>
    <name type="synonym">Ascidia lepadiformis</name>
    <dbReference type="NCBI Taxonomy" id="159417"/>
    <lineage>
        <taxon>Eukaryota</taxon>
        <taxon>Metazoa</taxon>
        <taxon>Chordata</taxon>
        <taxon>Tunicata</taxon>
        <taxon>Ascidiacea</taxon>
        <taxon>Aplousobranchia</taxon>
        <taxon>Clavelinidae</taxon>
        <taxon>Clavelina</taxon>
    </lineage>
</organism>
<dbReference type="Gene3D" id="3.20.180.20">
    <property type="entry name" value="Dynein heavy chain, N-terminal domain 2"/>
    <property type="match status" value="1"/>
</dbReference>
<feature type="domain" description="Dynein heavy chain tail" evidence="14">
    <location>
        <begin position="202"/>
        <end position="377"/>
    </location>
</feature>
<evidence type="ECO:0000259" key="22">
    <source>
        <dbReference type="Pfam" id="PF25007"/>
    </source>
</evidence>
<dbReference type="Pfam" id="PF12775">
    <property type="entry name" value="AAA_7"/>
    <property type="match status" value="1"/>
</dbReference>
<evidence type="ECO:0000256" key="3">
    <source>
        <dbReference type="ARBA" id="ARBA00022490"/>
    </source>
</evidence>
<dbReference type="Pfam" id="PF12781">
    <property type="entry name" value="AAA_9"/>
    <property type="match status" value="1"/>
</dbReference>
<dbReference type="Gene3D" id="3.10.490.20">
    <property type="match status" value="1"/>
</dbReference>
<dbReference type="Gene3D" id="3.40.50.300">
    <property type="entry name" value="P-loop containing nucleotide triphosphate hydrolases"/>
    <property type="match status" value="5"/>
</dbReference>
<dbReference type="Pfam" id="PF18198">
    <property type="entry name" value="AAA_lid_11"/>
    <property type="match status" value="1"/>
</dbReference>
<keyword evidence="4" id="KW-0493">Microtubule</keyword>
<dbReference type="InterPro" id="IPR027417">
    <property type="entry name" value="P-loop_NTPase"/>
</dbReference>
<evidence type="ECO:0000256" key="12">
    <source>
        <dbReference type="SAM" id="MobiDB-lite"/>
    </source>
</evidence>
<evidence type="ECO:0000259" key="18">
    <source>
        <dbReference type="Pfam" id="PF12781"/>
    </source>
</evidence>
<dbReference type="InterPro" id="IPR013594">
    <property type="entry name" value="Dynein_heavy_tail"/>
</dbReference>
<feature type="domain" description="Dynein heavy chain region D6 P-loop" evidence="13">
    <location>
        <begin position="4591"/>
        <end position="4705"/>
    </location>
</feature>
<dbReference type="Gene3D" id="1.10.8.720">
    <property type="entry name" value="Region D6 of dynein motor"/>
    <property type="match status" value="1"/>
</dbReference>
<feature type="domain" description="Dynein heavy chain hydrolytic ATP-binding dynein motor region" evidence="16">
    <location>
        <begin position="2156"/>
        <end position="2395"/>
    </location>
</feature>
<feature type="domain" description="Dynein axonemal heavy chain 2/5/8 coiled-coil" evidence="22">
    <location>
        <begin position="1354"/>
        <end position="1466"/>
    </location>
</feature>
<dbReference type="InterPro" id="IPR035699">
    <property type="entry name" value="AAA_6"/>
</dbReference>
<feature type="compositionally biased region" description="Acidic residues" evidence="12">
    <location>
        <begin position="592"/>
        <end position="602"/>
    </location>
</feature>
<dbReference type="Gene3D" id="1.20.58.1120">
    <property type="match status" value="1"/>
</dbReference>
<dbReference type="Pfam" id="PF03028">
    <property type="entry name" value="Dynein_heavy"/>
    <property type="match status" value="1"/>
</dbReference>
<comment type="subcellular location">
    <subcellularLocation>
        <location evidence="1">Cytoplasm</location>
        <location evidence="1">Cytoskeleton</location>
    </subcellularLocation>
</comment>
<dbReference type="InterPro" id="IPR056759">
    <property type="entry name" value="DYH2-5-8_CC"/>
</dbReference>
<dbReference type="Gene3D" id="1.20.140.100">
    <property type="entry name" value="Dynein heavy chain, N-terminal domain 2"/>
    <property type="match status" value="1"/>
</dbReference>
<dbReference type="Gene3D" id="1.20.920.30">
    <property type="match status" value="1"/>
</dbReference>
<evidence type="ECO:0000256" key="9">
    <source>
        <dbReference type="ARBA" id="ARBA00023175"/>
    </source>
</evidence>
<keyword evidence="7" id="KW-0243">Dynein</keyword>
<dbReference type="Proteomes" id="UP001642483">
    <property type="component" value="Unassembled WGS sequence"/>
</dbReference>
<dbReference type="InterPro" id="IPR024317">
    <property type="entry name" value="Dynein_heavy_chain_D4_dom"/>
</dbReference>
<dbReference type="InterPro" id="IPR042219">
    <property type="entry name" value="AAA_lid_11_sf"/>
</dbReference>
<reference evidence="23 24" key="1">
    <citation type="submission" date="2024-02" db="EMBL/GenBank/DDBJ databases">
        <authorList>
            <person name="Daric V."/>
            <person name="Darras S."/>
        </authorList>
    </citation>
    <scope>NUCLEOTIDE SEQUENCE [LARGE SCALE GENOMIC DNA]</scope>
</reference>